<organism evidence="2 3">
    <name type="scientific">Priestia veravalensis</name>
    <dbReference type="NCBI Taxonomy" id="1414648"/>
    <lineage>
        <taxon>Bacteria</taxon>
        <taxon>Bacillati</taxon>
        <taxon>Bacillota</taxon>
        <taxon>Bacilli</taxon>
        <taxon>Bacillales</taxon>
        <taxon>Bacillaceae</taxon>
        <taxon>Priestia</taxon>
    </lineage>
</organism>
<dbReference type="RefSeq" id="WP_035321231.1">
    <property type="nucleotide sequence ID" value="NZ_KQ758635.1"/>
</dbReference>
<comment type="caution">
    <text evidence="2">The sequence shown here is derived from an EMBL/GenBank/DDBJ whole genome shotgun (WGS) entry which is preliminary data.</text>
</comment>
<protein>
    <recommendedName>
        <fullName evidence="1">Knr4/Smi1-like domain-containing protein</fullName>
    </recommendedName>
</protein>
<gene>
    <name evidence="2" type="ORF">AS180_06045</name>
</gene>
<dbReference type="InterPro" id="IPR037883">
    <property type="entry name" value="Knr4/Smi1-like_sf"/>
</dbReference>
<evidence type="ECO:0000259" key="1">
    <source>
        <dbReference type="SMART" id="SM00860"/>
    </source>
</evidence>
<dbReference type="InterPro" id="IPR018958">
    <property type="entry name" value="Knr4/Smi1-like_dom"/>
</dbReference>
<dbReference type="SMART" id="SM00860">
    <property type="entry name" value="SMI1_KNR4"/>
    <property type="match status" value="1"/>
</dbReference>
<dbReference type="AlphaFoldDB" id="A0A0V8JNS3"/>
<reference evidence="2 3" key="1">
    <citation type="submission" date="2015-11" db="EMBL/GenBank/DDBJ databases">
        <title>Bacillus caseinolyticus sp nov.</title>
        <authorList>
            <person name="Dastager S.G."/>
            <person name="Mawlankar R."/>
        </authorList>
    </citation>
    <scope>NUCLEOTIDE SEQUENCE [LARGE SCALE GENOMIC DNA]</scope>
    <source>
        <strain evidence="2 3">SGD-V-76</strain>
    </source>
</reference>
<feature type="domain" description="Knr4/Smi1-like" evidence="1">
    <location>
        <begin position="12"/>
        <end position="143"/>
    </location>
</feature>
<dbReference type="Gene3D" id="3.40.1580.10">
    <property type="entry name" value="SMI1/KNR4-like"/>
    <property type="match status" value="1"/>
</dbReference>
<dbReference type="EMBL" id="LNQP01000016">
    <property type="protein sequence ID" value="KSU88702.1"/>
    <property type="molecule type" value="Genomic_DNA"/>
</dbReference>
<evidence type="ECO:0000313" key="3">
    <source>
        <dbReference type="Proteomes" id="UP000053681"/>
    </source>
</evidence>
<sequence>MDIEWLFCSEQEATLKDVLEVEKKFGIKFPIDYIDCILENHEGYPSLNAFDYGKVKGAAFNHLLSFNQQEIDYLVQVRENIEDRLIDKVYPFADTPGGDYLCFDYRTNEANPSIVYWDHELAYEDPEEGVFFVANTFTQLLSKLYSEEE</sequence>
<dbReference type="Proteomes" id="UP000053681">
    <property type="component" value="Unassembled WGS sequence"/>
</dbReference>
<dbReference type="SUPFAM" id="SSF160631">
    <property type="entry name" value="SMI1/KNR4-like"/>
    <property type="match status" value="1"/>
</dbReference>
<proteinExistence type="predicted"/>
<name>A0A0V8JNS3_9BACI</name>
<dbReference type="Pfam" id="PF09346">
    <property type="entry name" value="SMI1_KNR4"/>
    <property type="match status" value="1"/>
</dbReference>
<evidence type="ECO:0000313" key="2">
    <source>
        <dbReference type="EMBL" id="KSU88702.1"/>
    </source>
</evidence>
<accession>A0A0V8JNS3</accession>
<keyword evidence="3" id="KW-1185">Reference proteome</keyword>